<dbReference type="InterPro" id="IPR057327">
    <property type="entry name" value="Vts1_dom"/>
</dbReference>
<dbReference type="CTD" id="54877"/>
<organism evidence="8 9">
    <name type="scientific">Callorhinus ursinus</name>
    <name type="common">Northern fur seal</name>
    <dbReference type="NCBI Taxonomy" id="34884"/>
    <lineage>
        <taxon>Eukaryota</taxon>
        <taxon>Metazoa</taxon>
        <taxon>Chordata</taxon>
        <taxon>Craniata</taxon>
        <taxon>Vertebrata</taxon>
        <taxon>Euteleostomi</taxon>
        <taxon>Mammalia</taxon>
        <taxon>Eutheria</taxon>
        <taxon>Laurasiatheria</taxon>
        <taxon>Carnivora</taxon>
        <taxon>Caniformia</taxon>
        <taxon>Pinnipedia</taxon>
        <taxon>Otariidae</taxon>
        <taxon>Callorhinus</taxon>
    </lineage>
</organism>
<dbReference type="InterPro" id="IPR058599">
    <property type="entry name" value="PHAT_Smg/ZCCHC2-like"/>
</dbReference>
<evidence type="ECO:0000256" key="3">
    <source>
        <dbReference type="ARBA" id="ARBA00022833"/>
    </source>
</evidence>
<feature type="compositionally biased region" description="Polar residues" evidence="6">
    <location>
        <begin position="678"/>
        <end position="693"/>
    </location>
</feature>
<dbReference type="InterPro" id="IPR036871">
    <property type="entry name" value="PX_dom_sf"/>
</dbReference>
<dbReference type="PROSITE" id="PS50158">
    <property type="entry name" value="ZF_CCHC"/>
    <property type="match status" value="1"/>
</dbReference>
<feature type="compositionally biased region" description="Gly residues" evidence="6">
    <location>
        <begin position="80"/>
        <end position="94"/>
    </location>
</feature>
<dbReference type="Gene3D" id="3.30.1520.10">
    <property type="entry name" value="Phox-like domain"/>
    <property type="match status" value="1"/>
</dbReference>
<feature type="region of interest" description="Disordered" evidence="6">
    <location>
        <begin position="573"/>
        <end position="693"/>
    </location>
</feature>
<feature type="compositionally biased region" description="Polar residues" evidence="6">
    <location>
        <begin position="987"/>
        <end position="999"/>
    </location>
</feature>
<name>A0A3Q7QA04_CALUR</name>
<dbReference type="PANTHER" id="PTHR46939">
    <property type="entry name" value="ZINC FINGER CCHC DOMAIN-CONTAINING PROTEIN 2"/>
    <property type="match status" value="1"/>
</dbReference>
<dbReference type="InterPro" id="IPR042793">
    <property type="entry name" value="ZCCHC2"/>
</dbReference>
<dbReference type="FunFam" id="3.30.1520.10:FF:000045">
    <property type="entry name" value="Zinc finger CCHC domain-containing protein 2"/>
    <property type="match status" value="1"/>
</dbReference>
<feature type="compositionally biased region" description="Low complexity" evidence="6">
    <location>
        <begin position="959"/>
        <end position="968"/>
    </location>
</feature>
<gene>
    <name evidence="9 10" type="primary">ZCCHC2</name>
</gene>
<keyword evidence="8" id="KW-1185">Reference proteome</keyword>
<dbReference type="SUPFAM" id="SSF57756">
    <property type="entry name" value="Retrovirus zinc finger-like domains"/>
    <property type="match status" value="1"/>
</dbReference>
<dbReference type="GO" id="GO:0003676">
    <property type="term" value="F:nucleic acid binding"/>
    <property type="evidence" value="ECO:0007669"/>
    <property type="project" value="InterPro"/>
</dbReference>
<feature type="region of interest" description="Disordered" evidence="6">
    <location>
        <begin position="1"/>
        <end position="96"/>
    </location>
</feature>
<feature type="region of interest" description="Disordered" evidence="6">
    <location>
        <begin position="215"/>
        <end position="264"/>
    </location>
</feature>
<dbReference type="GO" id="GO:0008270">
    <property type="term" value="F:zinc ion binding"/>
    <property type="evidence" value="ECO:0007669"/>
    <property type="project" value="UniProtKB-KW"/>
</dbReference>
<evidence type="ECO:0000256" key="2">
    <source>
        <dbReference type="ARBA" id="ARBA00022771"/>
    </source>
</evidence>
<dbReference type="InterPro" id="IPR001878">
    <property type="entry name" value="Znf_CCHC"/>
</dbReference>
<sequence>MLRMKLPLKPTHPVEPPPEAEEPEADARPGAKAPPRRRRDCRPPPPPAGPPRGPPPPPPPPPPASPPPPRGLGPPVAGGAAAGAGMPGGGGGGPAAALREQERVYEWFGLVLGSAQRLEFMCGLLDLCNPLELRFLGSCLEDLARKDYHYLRDSEAKANGLSDPGPLADFREPAVRSRLIVYLALLGSENREAAGRLHRLLPQVDSVLKSLRAVRGEGSRGGAEDEPGERQEDGEGEEDAEKDAEKDGSGPEGSGAEPRPGSGLGFRAQEELLLLFTMASLHPAFSFHQRVTLREHLERLRTALRGGPEDAEVEVEPCNFASPRAQNDSAHGDYTQSNEASLLEQAPVPHDGLPVAPHRTQREAVHIEKIMLKGVQRKRADKYWEYTFKVNWSDLSVTTVTKTHQELQEFLLKLPKEVSSETFDKTILRALNQGSLKREERRHPDLEPILRQLFSTSSQAFLQSQRVHSFFQAVPADPLHSLNNLQSSLKTSKILEHLKEDSSEASSQEEDVLQHTIIHKKHTGKSPLVNTVGTSCSPLDGLTMQYSEQNGLMDWRKQSRTAVQHPEHCVALADQHSTEKRSLSSINKKKGKPQIEKEKTMKTDNRLNSRINGIRLSASQHAHGGSVKDVNLDIGSGHDTCGETSSESYSSPSSPRHDGRESFESEEEKDRDTDSNSEDSGNPSTTRFTGYGSVNQTVTVQPPVQIASLGSDNGGLLEDPLTAPKYQHISFMPTLHCVMHNGAQKSDVVVPPPKSADGKTIGMLVPSPVAISAIRESTNSTPVGILGPAASTGESEKHLELLASPLPLPSAFLPHSSAPALHLTIQRLKLPPPQGSSESCPVNIPQQPPASLSIGSPNTAFLPVHSPGSFPGSPVATTDPITKSASQVVGLNQMVPQIEGNTGTVPQPTNVKVVLPAAGLSAAQPPASYPLPGSPLAASVLPSQNSSVLSTAATAAQSAGAGISQAQPAAPPAVPTHTPGPAPSPSPALTHSTAQSDSTSYISAVGNTNANGTVLPPQQMGSGPCGSCGRRCSCGTNGNLQLNSYYYPNPMPGPVYRVPSFFTLPSICNGSYLSQAHQSNGNQLPFFLPQTPYANGLVHDPVMGSQANYGMQQMAGFGRFYPVYPAPNVVANTSGSGPKKNGNVSCYNCGVSGHYAQECKQSSMEASQQGTYRLRYAPPLPPSNDTLDSAD</sequence>
<proteinExistence type="predicted"/>
<feature type="compositionally biased region" description="Low complexity" evidence="6">
    <location>
        <begin position="645"/>
        <end position="654"/>
    </location>
</feature>
<evidence type="ECO:0000256" key="5">
    <source>
        <dbReference type="PROSITE-ProRule" id="PRU00047"/>
    </source>
</evidence>
<feature type="compositionally biased region" description="Pro residues" evidence="6">
    <location>
        <begin position="43"/>
        <end position="72"/>
    </location>
</feature>
<evidence type="ECO:0000313" key="9">
    <source>
        <dbReference type="RefSeq" id="XP_025742558.1"/>
    </source>
</evidence>
<dbReference type="InterPro" id="IPR036875">
    <property type="entry name" value="Znf_CCHC_sf"/>
</dbReference>
<dbReference type="Pfam" id="PF26034">
    <property type="entry name" value="PHAT_SMAUG"/>
    <property type="match status" value="1"/>
</dbReference>
<reference evidence="9" key="2">
    <citation type="submission" date="2025-04" db="UniProtKB">
        <authorList>
            <consortium name="RefSeq"/>
        </authorList>
    </citation>
    <scope>IDENTIFICATION</scope>
    <source>
        <tissue evidence="9">Blood</tissue>
    </source>
</reference>
<feature type="compositionally biased region" description="Pro residues" evidence="6">
    <location>
        <begin position="969"/>
        <end position="986"/>
    </location>
</feature>
<feature type="region of interest" description="Disordered" evidence="6">
    <location>
        <begin position="1167"/>
        <end position="1191"/>
    </location>
</feature>
<dbReference type="GO" id="GO:0035091">
    <property type="term" value="F:phosphatidylinositol binding"/>
    <property type="evidence" value="ECO:0007669"/>
    <property type="project" value="InterPro"/>
</dbReference>
<dbReference type="SUPFAM" id="SSF64268">
    <property type="entry name" value="PX domain"/>
    <property type="match status" value="1"/>
</dbReference>
<dbReference type="RefSeq" id="XP_025742558.1">
    <property type="nucleotide sequence ID" value="XM_025886773.1"/>
</dbReference>
<dbReference type="RefSeq" id="XP_025742559.1">
    <property type="nucleotide sequence ID" value="XM_025886774.1"/>
</dbReference>
<reference key="1">
    <citation type="submission" date="2019-01" db="UniProtKB">
        <authorList>
            <consortium name="RefSeq"/>
        </authorList>
    </citation>
    <scope>IDENTIFICATION</scope>
    <source>
        <tissue evidence="10">Blood</tissue>
    </source>
</reference>
<evidence type="ECO:0000313" key="10">
    <source>
        <dbReference type="RefSeq" id="XP_025742559.1"/>
    </source>
</evidence>
<dbReference type="Pfam" id="PF25479">
    <property type="entry name" value="Vts1"/>
    <property type="match status" value="1"/>
</dbReference>
<dbReference type="PANTHER" id="PTHR46939:SF1">
    <property type="entry name" value="ZINC FINGER CCHC DOMAIN-CONTAINING PROTEIN 2"/>
    <property type="match status" value="1"/>
</dbReference>
<evidence type="ECO:0000313" key="8">
    <source>
        <dbReference type="Proteomes" id="UP000286641"/>
    </source>
</evidence>
<dbReference type="AlphaFoldDB" id="A0A3Q7QA04"/>
<keyword evidence="1" id="KW-0479">Metal-binding</keyword>
<feature type="compositionally biased region" description="Basic and acidic residues" evidence="6">
    <location>
        <begin position="593"/>
        <end position="607"/>
    </location>
</feature>
<dbReference type="Proteomes" id="UP000286641">
    <property type="component" value="Unplaced"/>
</dbReference>
<protein>
    <recommendedName>
        <fullName evidence="4">Zinc finger CCHC domain-containing protein 2</fullName>
    </recommendedName>
</protein>
<feature type="domain" description="CCHC-type" evidence="7">
    <location>
        <begin position="1146"/>
        <end position="1161"/>
    </location>
</feature>
<evidence type="ECO:0000256" key="1">
    <source>
        <dbReference type="ARBA" id="ARBA00022723"/>
    </source>
</evidence>
<dbReference type="GeneID" id="112835218"/>
<dbReference type="SMART" id="SM00343">
    <property type="entry name" value="ZnF_C2HC"/>
    <property type="match status" value="1"/>
</dbReference>
<evidence type="ECO:0000256" key="4">
    <source>
        <dbReference type="ARBA" id="ARBA00071052"/>
    </source>
</evidence>
<feature type="region of interest" description="Disordered" evidence="6">
    <location>
        <begin position="959"/>
        <end position="999"/>
    </location>
</feature>
<keyword evidence="2 5" id="KW-0863">Zinc-finger</keyword>
<dbReference type="Pfam" id="PF00098">
    <property type="entry name" value="zf-CCHC"/>
    <property type="match status" value="1"/>
</dbReference>
<feature type="compositionally biased region" description="Basic and acidic residues" evidence="6">
    <location>
        <begin position="655"/>
        <end position="674"/>
    </location>
</feature>
<evidence type="ECO:0000256" key="6">
    <source>
        <dbReference type="SAM" id="MobiDB-lite"/>
    </source>
</evidence>
<accession>A0A3Q7QA04</accession>
<evidence type="ECO:0000259" key="7">
    <source>
        <dbReference type="PROSITE" id="PS50158"/>
    </source>
</evidence>
<dbReference type="Gene3D" id="4.10.60.10">
    <property type="entry name" value="Zinc finger, CCHC-type"/>
    <property type="match status" value="1"/>
</dbReference>
<keyword evidence="3" id="KW-0862">Zinc</keyword>